<feature type="compositionally biased region" description="Basic residues" evidence="19">
    <location>
        <begin position="4142"/>
        <end position="4158"/>
    </location>
</feature>
<dbReference type="GO" id="GO:0032259">
    <property type="term" value="P:methylation"/>
    <property type="evidence" value="ECO:0007669"/>
    <property type="project" value="UniProtKB-KW"/>
</dbReference>
<dbReference type="SUPFAM" id="SSF51045">
    <property type="entry name" value="WW domain"/>
    <property type="match status" value="1"/>
</dbReference>
<keyword evidence="20" id="KW-0472">Membrane</keyword>
<dbReference type="InterPro" id="IPR036612">
    <property type="entry name" value="KH_dom_type_1_sf"/>
</dbReference>
<feature type="domain" description="SET" evidence="22">
    <location>
        <begin position="2554"/>
        <end position="2671"/>
    </location>
</feature>
<evidence type="ECO:0000256" key="15">
    <source>
        <dbReference type="ARBA" id="ARBA00023163"/>
    </source>
</evidence>
<evidence type="ECO:0000259" key="22">
    <source>
        <dbReference type="PROSITE" id="PS50280"/>
    </source>
</evidence>
<keyword evidence="6" id="KW-0597">Phosphoprotein</keyword>
<dbReference type="Pfam" id="PF10469">
    <property type="entry name" value="AKAP7_NLS"/>
    <property type="match status" value="1"/>
</dbReference>
<dbReference type="InterPro" id="IPR046341">
    <property type="entry name" value="SET_dom_sf"/>
</dbReference>
<feature type="compositionally biased region" description="Basic and acidic residues" evidence="19">
    <location>
        <begin position="2018"/>
        <end position="2036"/>
    </location>
</feature>
<keyword evidence="13" id="KW-0156">Chromatin regulator</keyword>
<feature type="compositionally biased region" description="Polar residues" evidence="19">
    <location>
        <begin position="880"/>
        <end position="890"/>
    </location>
</feature>
<dbReference type="SMART" id="SM00317">
    <property type="entry name" value="SET"/>
    <property type="match status" value="1"/>
</dbReference>
<feature type="compositionally biased region" description="Polar residues" evidence="19">
    <location>
        <begin position="2071"/>
        <end position="2081"/>
    </location>
</feature>
<feature type="compositionally biased region" description="Basic and acidic residues" evidence="19">
    <location>
        <begin position="2700"/>
        <end position="2726"/>
    </location>
</feature>
<evidence type="ECO:0000256" key="18">
    <source>
        <dbReference type="SAM" id="Coils"/>
    </source>
</evidence>
<feature type="compositionally biased region" description="Basic and acidic residues" evidence="19">
    <location>
        <begin position="4192"/>
        <end position="4203"/>
    </location>
</feature>
<dbReference type="CDD" id="cd00201">
    <property type="entry name" value="WW"/>
    <property type="match status" value="1"/>
</dbReference>
<feature type="region of interest" description="Disordered" evidence="19">
    <location>
        <begin position="1540"/>
        <end position="1579"/>
    </location>
</feature>
<feature type="compositionally biased region" description="Basic and acidic residues" evidence="19">
    <location>
        <begin position="3333"/>
        <end position="3366"/>
    </location>
</feature>
<dbReference type="CDD" id="cd22419">
    <property type="entry name" value="KH-I_ASCC1"/>
    <property type="match status" value="1"/>
</dbReference>
<evidence type="ECO:0000259" key="21">
    <source>
        <dbReference type="PROSITE" id="PS50020"/>
    </source>
</evidence>
<feature type="region of interest" description="Disordered" evidence="19">
    <location>
        <begin position="2945"/>
        <end position="3013"/>
    </location>
</feature>
<comment type="subcellular location">
    <subcellularLocation>
        <location evidence="2">Chromosome</location>
    </subcellularLocation>
    <subcellularLocation>
        <location evidence="1">Nucleus</location>
    </subcellularLocation>
</comment>
<keyword evidence="4" id="KW-0158">Chromosome</keyword>
<dbReference type="Pfam" id="PF16040">
    <property type="entry name" value="APD1-4_N"/>
    <property type="match status" value="1"/>
</dbReference>
<keyword evidence="11" id="KW-0221">Differentiation</keyword>
<feature type="domain" description="AWS" evidence="24">
    <location>
        <begin position="2499"/>
        <end position="2552"/>
    </location>
</feature>
<dbReference type="InterPro" id="IPR001214">
    <property type="entry name" value="SET_dom"/>
</dbReference>
<feature type="region of interest" description="Disordered" evidence="19">
    <location>
        <begin position="2071"/>
        <end position="2092"/>
    </location>
</feature>
<protein>
    <recommendedName>
        <fullName evidence="3">[histone H3]-lysine(36) N-trimethyltransferase</fullName>
        <ecNumber evidence="3">2.1.1.359</ecNumber>
    </recommendedName>
</protein>
<dbReference type="GO" id="GO:0030154">
    <property type="term" value="P:cell differentiation"/>
    <property type="evidence" value="ECO:0007669"/>
    <property type="project" value="UniProtKB-KW"/>
</dbReference>
<keyword evidence="8" id="KW-0808">Transferase</keyword>
<evidence type="ECO:0000256" key="16">
    <source>
        <dbReference type="ARBA" id="ARBA00023242"/>
    </source>
</evidence>
<feature type="region of interest" description="Disordered" evidence="19">
    <location>
        <begin position="871"/>
        <end position="898"/>
    </location>
</feature>
<dbReference type="PROSITE" id="PS50020">
    <property type="entry name" value="WW_DOMAIN_2"/>
    <property type="match status" value="1"/>
</dbReference>
<dbReference type="PROSITE" id="PS50280">
    <property type="entry name" value="SET"/>
    <property type="match status" value="1"/>
</dbReference>
<evidence type="ECO:0000259" key="23">
    <source>
        <dbReference type="PROSITE" id="PS50868"/>
    </source>
</evidence>
<dbReference type="InterPro" id="IPR042294">
    <property type="entry name" value="SETD2_animal"/>
</dbReference>
<keyword evidence="9" id="KW-0949">S-adenosyl-L-methionine</keyword>
<dbReference type="InterPro" id="IPR032010">
    <property type="entry name" value="APD1-4_M"/>
</dbReference>
<evidence type="ECO:0000256" key="7">
    <source>
        <dbReference type="ARBA" id="ARBA00022603"/>
    </source>
</evidence>
<dbReference type="PROSITE" id="PS50084">
    <property type="entry name" value="KH_TYPE_1"/>
    <property type="match status" value="1"/>
</dbReference>
<feature type="region of interest" description="Disordered" evidence="19">
    <location>
        <begin position="1730"/>
        <end position="1774"/>
    </location>
</feature>
<feature type="coiled-coil region" evidence="18">
    <location>
        <begin position="402"/>
        <end position="429"/>
    </location>
</feature>
<sequence length="4429" mass="504045">MKIMVLSDLDQIKKNERDRRRRLRLEQVRQQSKEISNRLLERAKNIAKKELSKLERDGKSELREMHDRKIMDIQRKYQEDLEDIGQAHASAALQPDADAIIEVEERKDRAVAQKRGKDALERVKEAKQTDDDAEAAHQERLRRVREIENIRAAMVAKLPKLPLSEENDRMERNPSQSANEEIMQEVLTPNRKSKKVLPKKSPRRVKKPTLKEHQETLSPKPGPSGLQKKSAVQSHELSSRKKADNYVSDDIEHIIDDASDDQVPRRTVPTMSAIPTKPDKIARYNPEDYTQNTSSSVSSSSSSSISDDSSYFSDAVEQITCNKTPRTPASTENKVRSQCNRNMQQRYVYDRPLGMVERIDIRNEPSAMEVARAMKNADDVETHISKTRKLNAQRRGEDAILREKVRRDYQALLQNLDHLAQEERKLKASQIQSAEEDTHMRLHQRSKCQEEHQKRLNRAAKKVLGTDGASTRRTHLTERVITLPTRKKDGMHNDVPHSTWQDPYLIEEQADVCHTDVCHTGVCHTEQDKDSKMSREEQILDMLKKVERQKRLLLQEFGASLPDNIFNVSMRSLFEDKTPIKAPESSTAKPSSPEVKVINMSSSDECVRKDRKMKKPDKSPVKKIEIACQTALEQTGPAENKSVQVELPEKDAPHPSRDATARAPHPIEPKITIITPETDDSSNNSTSSEISGMVIEIDKKEVIVTPKKRKNSVRVSKRPSPRVYQKIRSTSVSSKATSPMKRFSRSQSGSRLTPQKKTKCLDTADTATRRVDIHMSESAQDETDPSLETRVSIDASAESSQTVSGMNDEDRSTGKPYQVRTQTKRWIRIKDTSDTSTSTAFASPPPVKPRSVFDALSNVTPILEMLDSPGPEWRRLQDISPVSTPETPSPRTMMMPSNIPHRDRITRMLRFSLNDSQNGSTVISARKDQSTITDPSDVCQKSAASERVSISEQPSSKVCICKNPQCKLLHIKLDDIHDYALKNCPEILEKYEDLQNLCAERIASLTDLIEKVRNEQKDMDFSLISPSDDNSLMQISTPKASRDDAQAVRRLIDSIEAIHAQLARTLLESQRIMRGSETGSKDETLCDAEIQAITSTPRSKLIDTVKAHVQESKVVEGRAKPKVISNEKVNIQLSRFKMQQKPQATSATKTTERNSWPPCTLSLHEEEIIEKLSNEILEQSKNLNKASTAFAALKENDETQHRVSSFKDFNLKKNASLEREKDNSITNELASTSETAKENGFIPILTGIPKILRNGYATSISARPKPPVTLLNGPYRPELESSGHELSTIVEFDTTDAVNKSSKSPAKSKPSVHVAPLPVQQNQSSSKKSADSSSGMKHSTEKLSSAQKSQETTTICSSPEKLKSMSDCVTETRVEAEREYMLEKCNKQLQCDTTTEEPVSQTKDKLGSSISIDLNKEHKESKYKTTSTSAYSFSGLSGISEITSTPSSDMLKQNSSPEEMETALKKLGLGWAVTTLKKTREASALSSSSNSDVTPINTARRMISPTKKQHDSNGFPDISDVSSISIKEASKSTDQAVLLKGRTSTPKFQNSNSNSERSSTTNTSESVQDPSDSLTVPNVSLTKTKSDNKQLQKIYIIIFDFFNGELVKDIQSELIESDNFQKITHICYSREFITVLLNNITINMQSNKILQKYPKKYIYFSSALREKVEDKEREQYILKSIYGMKMARRRKTEVKESEKSSHKYVPVRKSSRQIAKKQLEEKKINGYITQTSCSNSSEDSKSASEGHSQVSKKNQNSQKKHNKHKGTSSNSVIVNNENAVYNATRYKRDAGESDSQDGIDNMIKNSEKLSPEDVQQVVVGNPSPSGELLSVSASTKTEPWSGDVVEEMVICEEIQMEENVGDNRYSMAQDDVIIEEVLVVNEPNVEDKNFVEFTVIQHEDDTESMAMVSKSGKISNNEYHAIRKDVNNVHTNKSENSISAMHADESVMCSTGNGNTTDFNADKPYIDKKKLGLEDGSSKKQKNKTIYDKIRKEISESISEKVHLCSIKDESGSSTEEDNCKRESKDLQGKNMHVDSKEDSFNKIDNKLADMQISDSSQEIQKLVNDLSSVESTDSPVQTPLNMEKLSPVPLNIDDESSSSILDKMEQLHRPNNSVSSEIKEIFSKTMEPNNIVTNQEQNILVSNSCIDKLQCADRVSLKSKVTQDKRSAGQQKNPEHSTTTDEYQDSEGDNNKVDNEDFKLCSSSENSNDTLSSLTSYKGREFDIKNAINNISDIDKKTEFRGRSGSTDTASENSSNSSGVRRSSRIRSIGLMKQRSRGRGLVTKPNMDVSKAILQQEKEKVVNNTNPSITQEVKIDNFETQCDKENNSNKIPTSIDTLTPLSTSYNTTGYDSDSSKPVKVKSRWRRSSELEMGGSNAGFGSIIAPVSMFGSSFAPPTESARYAPVNIGESTSSESKHNIIGTNVKVCTELEQIKDVPVISSNVSTVSTIAQIPKTIGAKISLPMVLETEDREMEERLSQFEHLHENLYLTERYTNKETKRMVCDCFLTEEEIERGELGCGEDCLNRLLMIECGPRCVVNDRCTNKRFQNCNYAKCEVFRTEKKGFGLRAVIDIMAGEFIMEYVGEVVDPKDFKRRAKEYCKDKNRHYYFMALKSDQIIDATMKGNISRFINHSCDPNAETQKWTVNGELRIGFFNKKFIAAGEEITFDYHFQRYGKEAQKCYCEALNCRGWIGETPEEEKEKIEKKEKRERDPKKKEKEEKKPADYMEDEDLEEEIDKLCSGGLKNRSHTLTLSRLMVRSRELEHRTRFLRLIQSGEQPCRRLFLDYHGLRLIWSYVMDIATNETEEAQQFRLEVLKTLNTLPIPNKTMLMDSKIYGVVERWAKRLYLSPNADSPEDDQIKSKMSCEELNSNSDSNEKKSPDERLNDIPDKRNNNIESCLAVGEVKSENTDQNLIPDLASGLLAEWSNLKEVFRIPKKERIEQMKEHEREADRGYREELEKEEKRGTSYDRPRSDRYSRNEIDKRGDRRRGRESPEADHSRTKDKRIEERSLVPIPRMTKYERRQLFALKVAKEEEERQRRQQQETWQEHENRCLALGIDPHTTAMVDPQTGYPVFYNPTVGQWQHYSTQDGGEATQQCTPVYVGSAQSTGIIGQSPHVLSSTMATDMSSGITTGIPPVAYSLSQAPVFSQTSPYSLISHPQPYTEGQLPLPNSLVSVFGGIPSTSIQAPFYNHIENPVDQQFSNLASTEGVTNRPHPEIPAIDLPPKWKSATDSRGRTYYYHVKERISQWLPPPPDHIGVQPDSSSTSESSEESSSSNEDDEDIDDDNEDQRNDDMEASSVLTDSPLSTSRPNVSKKLGHNLTGSSLPFPESKKRRDGLVQERIISPRREEDRIDHKAYKEIKEKLRRQKERTKPKDHVEKIRKHRRSNKSKSHSRHGLSKLQSTSAEMSPMSERKIKDTFRINMANVMVHFLNPYRKNDCKQGRITNTEDFKHLARKLTHFVLAKELKHCKSVDELQCNENVKHKARDFVRKYMSKFGTVYQKGNLKCLREKRALLVKFLKNSHLIFQRKITSVCMKHIAFYIMDVLEPELIWVNGRCYRFYESTAWKNIHTSAPYMEDKESVCSNEESETEIQIISHDTCFKHTFYVPKIFYSYIIGTKGVTRRKLENETRTTIDIPKKGEDGNIVITGRDRKAIISARHRIDLLIEASKKKMRFTHFLSIPLNKKEIIDKYISFKNDVLKKYDKSTYNIDESLFQIPAKLHLTIGILKLFDENDKQHAIDALKECKEYIIEPILEETGPINVQLQGVACMNDDPTDVKVLFAQVTHNEKLQELVDKVAEYFIDTGLMEKEYEKIKLHATLMNTSFKKDYPAWRRFKERYDASEILKVYKDTLFGGTILNQIDISELHTATKDNYYKSIGIAKMDGIRRLIIFCILIAILPFVLIIIPLYLRHIFYADVAYAVTESDIIEINDGISTIFCSEHTLKMNGTFNAFQMSHRPEITSKRKHIRLKKSMSLPDDTLEYWGFYLLKNATVALSVCSRFEGASILVVKGEKNLRTCGLLEHNINKQTQEIFLPGANRQVKIIYESNAQEIDSRETTTFESIKSMHIIDETDKPAINVSSENPLKEIFETNSNDSTRAHTTDEKSMKSLESLYRTATSYIHEYIDGQRKNVNNSRKGRHIKRRRHKKRKNKYERSWRREKDIYDYDKEMRLQKLEQTLHSFIINEGKKQESDGRDTKRFKRSKDLVNPPSLLDQGIKHGGNADKNYTSNSEGTSSVSSFENDLLNCYNGAILLAHEFQPSDQCTNVSYLLNSKHLQANHHVEQNGYYYYIFYSDNDIVSNDIYAIFDIYKPTFQYENVTKSCVNQTECSFRISPLSADRVIVEIPTKDGIEHNEMDDADMLISICQPRMGAYMIFPIAILLLILGYSLIHSWNQFGFLNENVTFKNKELLEKKISNKIIFFN</sequence>
<feature type="compositionally biased region" description="Basic and acidic residues" evidence="19">
    <location>
        <begin position="2190"/>
        <end position="2200"/>
    </location>
</feature>
<feature type="compositionally biased region" description="Low complexity" evidence="19">
    <location>
        <begin position="1300"/>
        <end position="1311"/>
    </location>
</feature>
<feature type="compositionally biased region" description="Polar residues" evidence="19">
    <location>
        <begin position="1342"/>
        <end position="1357"/>
    </location>
</feature>
<dbReference type="Pfam" id="PF17907">
    <property type="entry name" value="AWS"/>
    <property type="match status" value="1"/>
</dbReference>
<feature type="compositionally biased region" description="Basic and acidic residues" evidence="19">
    <location>
        <begin position="759"/>
        <end position="775"/>
    </location>
</feature>
<feature type="compositionally biased region" description="Basic residues" evidence="19">
    <location>
        <begin position="3383"/>
        <end position="3401"/>
    </location>
</feature>
<dbReference type="SMART" id="SM00508">
    <property type="entry name" value="PostSET"/>
    <property type="match status" value="1"/>
</dbReference>
<feature type="compositionally biased region" description="Polar residues" evidence="19">
    <location>
        <begin position="1567"/>
        <end position="1579"/>
    </location>
</feature>
<evidence type="ECO:0000256" key="8">
    <source>
        <dbReference type="ARBA" id="ARBA00022679"/>
    </source>
</evidence>
<accession>A0A4S2KT23</accession>
<evidence type="ECO:0000256" key="19">
    <source>
        <dbReference type="SAM" id="MobiDB-lite"/>
    </source>
</evidence>
<dbReference type="SUPFAM" id="SSF82199">
    <property type="entry name" value="SET domain"/>
    <property type="match status" value="1"/>
</dbReference>
<feature type="region of interest" description="Disordered" evidence="19">
    <location>
        <begin position="4140"/>
        <end position="4160"/>
    </location>
</feature>
<dbReference type="Gene3D" id="3.30.1370.10">
    <property type="entry name" value="K Homology domain, type 1"/>
    <property type="match status" value="1"/>
</dbReference>
<feature type="region of interest" description="Disordered" evidence="19">
    <location>
        <begin position="3252"/>
        <end position="3415"/>
    </location>
</feature>
<feature type="compositionally biased region" description="Basic and acidic residues" evidence="19">
    <location>
        <begin position="2945"/>
        <end position="3012"/>
    </location>
</feature>
<dbReference type="GO" id="GO:0140955">
    <property type="term" value="F:histone H3K36 trimethyltransferase activity"/>
    <property type="evidence" value="ECO:0007669"/>
    <property type="project" value="UniProtKB-EC"/>
</dbReference>
<evidence type="ECO:0000313" key="26">
    <source>
        <dbReference type="Proteomes" id="UP000310200"/>
    </source>
</evidence>
<feature type="compositionally biased region" description="Low complexity" evidence="19">
    <location>
        <begin position="3265"/>
        <end position="3279"/>
    </location>
</feature>
<feature type="compositionally biased region" description="Basic and acidic residues" evidence="19">
    <location>
        <begin position="2162"/>
        <end position="2180"/>
    </location>
</feature>
<keyword evidence="16" id="KW-0539">Nucleus</keyword>
<dbReference type="STRING" id="300112.A0A4S2KT23"/>
<keyword evidence="12" id="KW-0862">Zinc</keyword>
<feature type="compositionally biased region" description="Polar residues" evidence="19">
    <location>
        <begin position="745"/>
        <end position="755"/>
    </location>
</feature>
<dbReference type="PROSITE" id="PS51215">
    <property type="entry name" value="AWS"/>
    <property type="match status" value="1"/>
</dbReference>
<dbReference type="InterPro" id="IPR044437">
    <property type="entry name" value="SETD2/Set2_SET"/>
</dbReference>
<dbReference type="EC" id="2.1.1.359" evidence="3"/>
<dbReference type="Proteomes" id="UP000310200">
    <property type="component" value="Unassembled WGS sequence"/>
</dbReference>
<feature type="transmembrane region" description="Helical" evidence="20">
    <location>
        <begin position="4377"/>
        <end position="4396"/>
    </location>
</feature>
<evidence type="ECO:0000256" key="9">
    <source>
        <dbReference type="ARBA" id="ARBA00022691"/>
    </source>
</evidence>
<organism evidence="25 26">
    <name type="scientific">Temnothorax longispinosus</name>
    <dbReference type="NCBI Taxonomy" id="300112"/>
    <lineage>
        <taxon>Eukaryota</taxon>
        <taxon>Metazoa</taxon>
        <taxon>Ecdysozoa</taxon>
        <taxon>Arthropoda</taxon>
        <taxon>Hexapoda</taxon>
        <taxon>Insecta</taxon>
        <taxon>Pterygota</taxon>
        <taxon>Neoptera</taxon>
        <taxon>Endopterygota</taxon>
        <taxon>Hymenoptera</taxon>
        <taxon>Apocrita</taxon>
        <taxon>Aculeata</taxon>
        <taxon>Formicoidea</taxon>
        <taxon>Formicidae</taxon>
        <taxon>Myrmicinae</taxon>
        <taxon>Temnothorax</taxon>
    </lineage>
</organism>
<feature type="compositionally biased region" description="Basic residues" evidence="19">
    <location>
        <begin position="707"/>
        <end position="720"/>
    </location>
</feature>
<feature type="coiled-coil region" evidence="18">
    <location>
        <begin position="6"/>
        <end position="57"/>
    </location>
</feature>
<evidence type="ECO:0000256" key="5">
    <source>
        <dbReference type="ARBA" id="ARBA00022473"/>
    </source>
</evidence>
<dbReference type="FunFam" id="2.170.270.10:FF:000016">
    <property type="entry name" value="Histone-lysine N-methyltransferase"/>
    <property type="match status" value="1"/>
</dbReference>
<feature type="region of interest" description="Disordered" evidence="19">
    <location>
        <begin position="1297"/>
        <end position="1362"/>
    </location>
</feature>
<feature type="region of interest" description="Disordered" evidence="19">
    <location>
        <begin position="707"/>
        <end position="823"/>
    </location>
</feature>
<keyword evidence="7" id="KW-0489">Methyltransferase</keyword>
<keyword evidence="26" id="KW-1185">Reference proteome</keyword>
<reference evidence="25 26" key="1">
    <citation type="journal article" date="2019" name="Philos. Trans. R. Soc. Lond., B, Biol. Sci.">
        <title>Ant behaviour and brain gene expression of defending hosts depend on the ecological success of the intruding social parasite.</title>
        <authorList>
            <person name="Kaur R."/>
            <person name="Stoldt M."/>
            <person name="Jongepier E."/>
            <person name="Feldmeyer B."/>
            <person name="Menzel F."/>
            <person name="Bornberg-Bauer E."/>
            <person name="Foitzik S."/>
        </authorList>
    </citation>
    <scope>NUCLEOTIDE SEQUENCE [LARGE SCALE GENOMIC DNA]</scope>
    <source>
        <tissue evidence="25">Whole body</tissue>
    </source>
</reference>
<keyword evidence="10" id="KW-0479">Metal-binding</keyword>
<evidence type="ECO:0000256" key="20">
    <source>
        <dbReference type="SAM" id="Phobius"/>
    </source>
</evidence>
<evidence type="ECO:0000256" key="17">
    <source>
        <dbReference type="PROSITE-ProRule" id="PRU00117"/>
    </source>
</evidence>
<keyword evidence="15" id="KW-0804">Transcription</keyword>
<dbReference type="PROSITE" id="PS01159">
    <property type="entry name" value="WW_DOMAIN_1"/>
    <property type="match status" value="1"/>
</dbReference>
<evidence type="ECO:0000256" key="12">
    <source>
        <dbReference type="ARBA" id="ARBA00022833"/>
    </source>
</evidence>
<keyword evidence="17" id="KW-0694">RNA-binding</keyword>
<feature type="compositionally biased region" description="Low complexity" evidence="19">
    <location>
        <begin position="2203"/>
        <end position="2213"/>
    </location>
</feature>
<dbReference type="EMBL" id="QBLH01001095">
    <property type="protein sequence ID" value="TGZ53095.1"/>
    <property type="molecule type" value="Genomic_DNA"/>
</dbReference>
<dbReference type="InterPro" id="IPR001202">
    <property type="entry name" value="WW_dom"/>
</dbReference>
<evidence type="ECO:0000256" key="10">
    <source>
        <dbReference type="ARBA" id="ARBA00022723"/>
    </source>
</evidence>
<feature type="compositionally biased region" description="Basic residues" evidence="19">
    <location>
        <begin position="191"/>
        <end position="208"/>
    </location>
</feature>
<name>A0A4S2KT23_9HYME</name>
<comment type="caution">
    <text evidence="25">The sequence shown here is derived from an EMBL/GenBank/DDBJ whole genome shotgun (WGS) entry which is preliminary data.</text>
</comment>
<feature type="domain" description="WW" evidence="21">
    <location>
        <begin position="3224"/>
        <end position="3257"/>
    </location>
</feature>
<feature type="compositionally biased region" description="Basic and acidic residues" evidence="19">
    <location>
        <begin position="2876"/>
        <end position="2894"/>
    </location>
</feature>
<dbReference type="GO" id="GO:0006355">
    <property type="term" value="P:regulation of DNA-templated transcription"/>
    <property type="evidence" value="ECO:0007669"/>
    <property type="project" value="InterPro"/>
</dbReference>
<dbReference type="InterPro" id="IPR038190">
    <property type="entry name" value="SRI_sf"/>
</dbReference>
<feature type="compositionally biased region" description="Low complexity" evidence="19">
    <location>
        <begin position="1324"/>
        <end position="1334"/>
    </location>
</feature>
<feature type="region of interest" description="Disordered" evidence="19">
    <location>
        <begin position="161"/>
        <end position="309"/>
    </location>
</feature>
<dbReference type="InterPro" id="IPR032008">
    <property type="entry name" value="APD1-4_N"/>
</dbReference>
<feature type="compositionally biased region" description="Basic and acidic residues" evidence="19">
    <location>
        <begin position="237"/>
        <end position="256"/>
    </location>
</feature>
<feature type="region of interest" description="Disordered" evidence="19">
    <location>
        <begin position="2240"/>
        <end position="2265"/>
    </location>
</feature>
<feature type="compositionally biased region" description="Polar residues" evidence="19">
    <location>
        <begin position="1140"/>
        <end position="1149"/>
    </location>
</feature>
<dbReference type="InterPro" id="IPR006560">
    <property type="entry name" value="AWS_dom"/>
</dbReference>
<keyword evidence="20" id="KW-1133">Transmembrane helix</keyword>
<dbReference type="GO" id="GO:0005694">
    <property type="term" value="C:chromosome"/>
    <property type="evidence" value="ECO:0007669"/>
    <property type="project" value="UniProtKB-SubCell"/>
</dbReference>
<dbReference type="GO" id="GO:0003723">
    <property type="term" value="F:RNA binding"/>
    <property type="evidence" value="ECO:0007669"/>
    <property type="project" value="UniProtKB-UniRule"/>
</dbReference>
<dbReference type="Gene3D" id="2.170.270.10">
    <property type="entry name" value="SET domain"/>
    <property type="match status" value="1"/>
</dbReference>
<dbReference type="PANTHER" id="PTHR46711">
    <property type="entry name" value="HISTONE-LYSINE N-METHYLTRANSFERASE SETD2"/>
    <property type="match status" value="1"/>
</dbReference>
<keyword evidence="5" id="KW-0217">Developmental protein</keyword>
<feature type="region of interest" description="Disordered" evidence="19">
    <location>
        <begin position="602"/>
        <end position="621"/>
    </location>
</feature>
<proteinExistence type="predicted"/>
<feature type="region of interest" description="Disordered" evidence="19">
    <location>
        <begin position="1692"/>
        <end position="1713"/>
    </location>
</feature>
<dbReference type="SMART" id="SM00322">
    <property type="entry name" value="KH"/>
    <property type="match status" value="1"/>
</dbReference>
<evidence type="ECO:0000256" key="6">
    <source>
        <dbReference type="ARBA" id="ARBA00022553"/>
    </source>
</evidence>
<dbReference type="InterPro" id="IPR047538">
    <property type="entry name" value="KH-I_ASCC1"/>
</dbReference>
<dbReference type="Pfam" id="PF00397">
    <property type="entry name" value="WW"/>
    <property type="match status" value="1"/>
</dbReference>
<dbReference type="Pfam" id="PF00856">
    <property type="entry name" value="SET"/>
    <property type="match status" value="1"/>
</dbReference>
<evidence type="ECO:0000256" key="3">
    <source>
        <dbReference type="ARBA" id="ARBA00012178"/>
    </source>
</evidence>
<feature type="region of interest" description="Disordered" evidence="19">
    <location>
        <begin position="1138"/>
        <end position="1158"/>
    </location>
</feature>
<dbReference type="PROSITE" id="PS50868">
    <property type="entry name" value="POST_SET"/>
    <property type="match status" value="1"/>
</dbReference>
<gene>
    <name evidence="25" type="ORF">DBV15_05469</name>
</gene>
<feature type="compositionally biased region" description="Polar residues" evidence="19">
    <location>
        <begin position="727"/>
        <end position="737"/>
    </location>
</feature>
<feature type="domain" description="Post-SET" evidence="23">
    <location>
        <begin position="2678"/>
        <end position="2694"/>
    </location>
</feature>
<evidence type="ECO:0000259" key="24">
    <source>
        <dbReference type="PROSITE" id="PS51215"/>
    </source>
</evidence>
<dbReference type="GO" id="GO:0046872">
    <property type="term" value="F:metal ion binding"/>
    <property type="evidence" value="ECO:0007669"/>
    <property type="project" value="UniProtKB-KW"/>
</dbReference>
<feature type="compositionally biased region" description="Low complexity" evidence="19">
    <location>
        <begin position="1550"/>
        <end position="1566"/>
    </location>
</feature>
<dbReference type="SMART" id="SM00456">
    <property type="entry name" value="WW"/>
    <property type="match status" value="1"/>
</dbReference>
<dbReference type="Gene3D" id="1.10.1740.100">
    <property type="entry name" value="Set2, Rpb1 interacting domain"/>
    <property type="match status" value="1"/>
</dbReference>
<evidence type="ECO:0000256" key="1">
    <source>
        <dbReference type="ARBA" id="ARBA00004123"/>
    </source>
</evidence>
<evidence type="ECO:0000256" key="4">
    <source>
        <dbReference type="ARBA" id="ARBA00022454"/>
    </source>
</evidence>
<feature type="transmembrane region" description="Helical" evidence="20">
    <location>
        <begin position="3894"/>
        <end position="3915"/>
    </location>
</feature>
<keyword evidence="14" id="KW-0805">Transcription regulation</keyword>
<feature type="region of interest" description="Disordered" evidence="19">
    <location>
        <begin position="2160"/>
        <end position="2213"/>
    </location>
</feature>
<evidence type="ECO:0000256" key="11">
    <source>
        <dbReference type="ARBA" id="ARBA00022782"/>
    </source>
</evidence>
<dbReference type="Gene3D" id="3.90.1140.10">
    <property type="entry name" value="Cyclic phosphodiesterase"/>
    <property type="match status" value="1"/>
</dbReference>
<dbReference type="InterPro" id="IPR004088">
    <property type="entry name" value="KH_dom_type_1"/>
</dbReference>
<dbReference type="InterPro" id="IPR004087">
    <property type="entry name" value="KH_dom"/>
</dbReference>
<feature type="compositionally biased region" description="Low complexity" evidence="19">
    <location>
        <begin position="294"/>
        <end position="309"/>
    </location>
</feature>
<dbReference type="InterPro" id="IPR019510">
    <property type="entry name" value="AKAP7-like_phosphoesterase"/>
</dbReference>
<feature type="compositionally biased region" description="Polar residues" evidence="19">
    <location>
        <begin position="3302"/>
        <end position="3315"/>
    </location>
</feature>
<dbReference type="Pfam" id="PF08236">
    <property type="entry name" value="SRI"/>
    <property type="match status" value="1"/>
</dbReference>
<dbReference type="SMART" id="SM00570">
    <property type="entry name" value="AWS"/>
    <property type="match status" value="1"/>
</dbReference>
<feature type="region of interest" description="Disordered" evidence="19">
    <location>
        <begin position="2700"/>
        <end position="2729"/>
    </location>
</feature>
<feature type="compositionally biased region" description="Basic and acidic residues" evidence="19">
    <location>
        <begin position="277"/>
        <end position="286"/>
    </location>
</feature>
<keyword evidence="20" id="KW-0812">Transmembrane</keyword>
<keyword evidence="18" id="KW-0175">Coiled coil</keyword>
<feature type="region of interest" description="Disordered" evidence="19">
    <location>
        <begin position="2009"/>
        <end position="2036"/>
    </location>
</feature>
<dbReference type="Gene3D" id="2.20.70.10">
    <property type="match status" value="1"/>
</dbReference>
<feature type="region of interest" description="Disordered" evidence="19">
    <location>
        <begin position="4192"/>
        <end position="4240"/>
    </location>
</feature>
<dbReference type="CDD" id="cd19172">
    <property type="entry name" value="SET_SETD2"/>
    <property type="match status" value="1"/>
</dbReference>
<feature type="region of interest" description="Disordered" evidence="19">
    <location>
        <begin position="3209"/>
        <end position="3232"/>
    </location>
</feature>
<dbReference type="PANTHER" id="PTHR46711:SF1">
    <property type="entry name" value="HISTONE-LYSINE N-METHYLTRANSFERASE SETD2"/>
    <property type="match status" value="1"/>
</dbReference>
<evidence type="ECO:0000256" key="13">
    <source>
        <dbReference type="ARBA" id="ARBA00022853"/>
    </source>
</evidence>
<dbReference type="SUPFAM" id="SSF54791">
    <property type="entry name" value="Eukaryotic type KH-domain (KH-domain type I)"/>
    <property type="match status" value="1"/>
</dbReference>
<feature type="compositionally biased region" description="Low complexity" evidence="19">
    <location>
        <begin position="2252"/>
        <end position="2265"/>
    </location>
</feature>
<dbReference type="Pfam" id="PF16041">
    <property type="entry name" value="APD1-4_M"/>
    <property type="match status" value="1"/>
</dbReference>
<feature type="region of interest" description="Disordered" evidence="19">
    <location>
        <begin position="2867"/>
        <end position="2894"/>
    </location>
</feature>
<dbReference type="InterPro" id="IPR013257">
    <property type="entry name" value="SRI"/>
</dbReference>
<evidence type="ECO:0000256" key="2">
    <source>
        <dbReference type="ARBA" id="ARBA00004286"/>
    </source>
</evidence>
<feature type="compositionally biased region" description="Acidic residues" evidence="19">
    <location>
        <begin position="3280"/>
        <end position="3291"/>
    </location>
</feature>
<evidence type="ECO:0000256" key="14">
    <source>
        <dbReference type="ARBA" id="ARBA00023015"/>
    </source>
</evidence>
<feature type="compositionally biased region" description="Low complexity" evidence="19">
    <location>
        <begin position="1745"/>
        <end position="1757"/>
    </location>
</feature>
<dbReference type="GO" id="GO:0005634">
    <property type="term" value="C:nucleus"/>
    <property type="evidence" value="ECO:0007669"/>
    <property type="project" value="UniProtKB-SubCell"/>
</dbReference>
<feature type="region of interest" description="Disordered" evidence="19">
    <location>
        <begin position="1262"/>
        <end position="1282"/>
    </location>
</feature>
<dbReference type="InterPro" id="IPR036020">
    <property type="entry name" value="WW_dom_sf"/>
</dbReference>
<dbReference type="Pfam" id="PF00013">
    <property type="entry name" value="KH_1"/>
    <property type="match status" value="1"/>
</dbReference>
<dbReference type="InterPro" id="IPR003616">
    <property type="entry name" value="Post-SET_dom"/>
</dbReference>
<evidence type="ECO:0000313" key="25">
    <source>
        <dbReference type="EMBL" id="TGZ53095.1"/>
    </source>
</evidence>